<dbReference type="OMA" id="RMSEQAN"/>
<dbReference type="InterPro" id="IPR007421">
    <property type="entry name" value="Schlafen_AlbA_2_dom"/>
</dbReference>
<feature type="domain" description="Schlafen AlbA-2" evidence="1">
    <location>
        <begin position="259"/>
        <end position="363"/>
    </location>
</feature>
<dbReference type="InterPro" id="IPR029684">
    <property type="entry name" value="Schlafen"/>
</dbReference>
<dbReference type="OrthoDB" id="5954290at2759"/>
<dbReference type="RefSeq" id="XP_055880720.1">
    <property type="nucleotide sequence ID" value="XM_056024745.1"/>
</dbReference>
<proteinExistence type="predicted"/>
<dbReference type="Pfam" id="PF04326">
    <property type="entry name" value="SLFN_AlbA_2"/>
    <property type="match status" value="1"/>
</dbReference>
<dbReference type="PANTHER" id="PTHR12155">
    <property type="entry name" value="SCHLAFEN"/>
    <property type="match status" value="1"/>
</dbReference>
<dbReference type="Proteomes" id="UP001165740">
    <property type="component" value="Chromosome 3"/>
</dbReference>
<accession>A0A9W3A0L1</accession>
<dbReference type="InterPro" id="IPR038461">
    <property type="entry name" value="Schlafen_AlbA_2_dom_sf"/>
</dbReference>
<organism evidence="2 3">
    <name type="scientific">Biomphalaria glabrata</name>
    <name type="common">Bloodfluke planorb</name>
    <name type="synonym">Freshwater snail</name>
    <dbReference type="NCBI Taxonomy" id="6526"/>
    <lineage>
        <taxon>Eukaryota</taxon>
        <taxon>Metazoa</taxon>
        <taxon>Spiralia</taxon>
        <taxon>Lophotrochozoa</taxon>
        <taxon>Mollusca</taxon>
        <taxon>Gastropoda</taxon>
        <taxon>Heterobranchia</taxon>
        <taxon>Euthyneura</taxon>
        <taxon>Panpulmonata</taxon>
        <taxon>Hygrophila</taxon>
        <taxon>Lymnaeoidea</taxon>
        <taxon>Planorbidae</taxon>
        <taxon>Biomphalaria</taxon>
    </lineage>
</organism>
<dbReference type="GeneID" id="106051935"/>
<evidence type="ECO:0000313" key="3">
    <source>
        <dbReference type="RefSeq" id="XP_055880720.1"/>
    </source>
</evidence>
<dbReference type="AlphaFoldDB" id="A0A9W3A0L1"/>
<reference evidence="3" key="1">
    <citation type="submission" date="2025-08" db="UniProtKB">
        <authorList>
            <consortium name="RefSeq"/>
        </authorList>
    </citation>
    <scope>IDENTIFICATION</scope>
</reference>
<evidence type="ECO:0000259" key="1">
    <source>
        <dbReference type="Pfam" id="PF04326"/>
    </source>
</evidence>
<gene>
    <name evidence="3" type="primary">LOC106051935</name>
</gene>
<protein>
    <submittedName>
        <fullName evidence="3">Uncharacterized protein LOC106051935</fullName>
    </submittedName>
</protein>
<evidence type="ECO:0000313" key="2">
    <source>
        <dbReference type="Proteomes" id="UP001165740"/>
    </source>
</evidence>
<keyword evidence="2" id="KW-1185">Reference proteome</keyword>
<dbReference type="Gene3D" id="3.30.950.30">
    <property type="entry name" value="Schlafen, AAA domain"/>
    <property type="match status" value="1"/>
</dbReference>
<name>A0A9W3A0L1_BIOGL</name>
<sequence>MSEQHKFGVIIGPLRLEQSPDETAKNIFRLLNCVGIRCVDTAKISVNPEVGYAVVEFYQKSVEDYAMKVLKEVQSIMNLYDLRRLTDKPQHLTAARLSGQAPGQELSSISEAVLGQLDPSAHNEYSPIEDVTVAKLKEITEPQTSSQPKGEHVFQLLSVSAEDSDTQISFQRLEEDEDDVRTLDCAQTAWACFSPTSGRQGATNDAQLIKVDAKTSTPQVTPCFNTGMNFYLLFQTLSTDIKNVYTDSGDILTRSPRNFRIMVGKYVCAFLNSGGGAIFFGVNQERKIRGLLLDNRMEDYVRLDIDSQIKLIKPLVPTSAYKVNIVNIMDDTGHLIPDLRVLEVEVLPLNPPEMKYMFKTSVFVWERNAIKEIDPADIFF</sequence>
<dbReference type="PANTHER" id="PTHR12155:SF41">
    <property type="entry name" value="SCHLAFEN ALBA-2 DOMAIN-CONTAINING PROTEIN"/>
    <property type="match status" value="1"/>
</dbReference>